<evidence type="ECO:0000313" key="2">
    <source>
        <dbReference type="Proteomes" id="UP000002359"/>
    </source>
</evidence>
<dbReference type="Proteomes" id="UP000002359">
    <property type="component" value="Chromosome"/>
</dbReference>
<reference evidence="1 2" key="1">
    <citation type="journal article" date="2009" name="J. Infect. Dis.">
        <title>Clinical, experimental, and genomic differences between intermediately pathogenic, highly pathogenic, and epidemic Streptococcus suis.</title>
        <authorList>
            <person name="Ye C."/>
            <person name="Zheng H."/>
            <person name="Zhang J."/>
            <person name="Jing H."/>
            <person name="Wang L."/>
            <person name="Xiong Y."/>
            <person name="Wang W."/>
            <person name="Zhou Z."/>
            <person name="Sun Q."/>
            <person name="Luo X."/>
            <person name="Du H."/>
            <person name="Gottschalk M."/>
            <person name="Xu J."/>
        </authorList>
    </citation>
    <scope>NUCLEOTIDE SEQUENCE [LARGE SCALE GENOMIC DNA]</scope>
    <source>
        <strain evidence="1 2">GZ1</strain>
    </source>
</reference>
<organism evidence="1 2">
    <name type="scientific">Streptococcus suis (strain GZ1)</name>
    <dbReference type="NCBI Taxonomy" id="423211"/>
    <lineage>
        <taxon>Bacteria</taxon>
        <taxon>Bacillati</taxon>
        <taxon>Bacillota</taxon>
        <taxon>Bacilli</taxon>
        <taxon>Lactobacillales</taxon>
        <taxon>Streptococcaceae</taxon>
        <taxon>Streptococcus</taxon>
    </lineage>
</organism>
<gene>
    <name evidence="1" type="ordered locus">SSGZ1_0450</name>
</gene>
<dbReference type="KEGG" id="ssw:SSGZ1_0450"/>
<accession>D5AGF0</accession>
<evidence type="ECO:0000313" key="1">
    <source>
        <dbReference type="EMBL" id="ADE30915.1"/>
    </source>
</evidence>
<sequence length="47" mass="5256">MAGKLEFAFKFFGNFNAVADRSLATFFWRIEDIDISSFGLSSISPFG</sequence>
<proteinExistence type="predicted"/>
<dbReference type="HOGENOM" id="CLU_3173550_0_0_9"/>
<name>D5AGF0_STRGZ</name>
<dbReference type="EMBL" id="CP000837">
    <property type="protein sequence ID" value="ADE30915.1"/>
    <property type="molecule type" value="Genomic_DNA"/>
</dbReference>
<protein>
    <submittedName>
        <fullName evidence="1">Uncharacterized protein</fullName>
    </submittedName>
</protein>
<dbReference type="AlphaFoldDB" id="D5AGF0"/>